<evidence type="ECO:0000313" key="6">
    <source>
        <dbReference type="EMBL" id="SEU34389.1"/>
    </source>
</evidence>
<keyword evidence="2 4" id="KW-0238">DNA-binding</keyword>
<evidence type="ECO:0000256" key="2">
    <source>
        <dbReference type="ARBA" id="ARBA00023125"/>
    </source>
</evidence>
<dbReference type="InterPro" id="IPR009057">
    <property type="entry name" value="Homeodomain-like_sf"/>
</dbReference>
<dbReference type="Pfam" id="PF00440">
    <property type="entry name" value="TetR_N"/>
    <property type="match status" value="1"/>
</dbReference>
<keyword evidence="3" id="KW-0804">Transcription</keyword>
<evidence type="ECO:0000256" key="1">
    <source>
        <dbReference type="ARBA" id="ARBA00023015"/>
    </source>
</evidence>
<accession>A0A1I0L5X1</accession>
<dbReference type="EMBL" id="FOIJ01000019">
    <property type="protein sequence ID" value="SEU34389.1"/>
    <property type="molecule type" value="Genomic_DNA"/>
</dbReference>
<evidence type="ECO:0000313" key="7">
    <source>
        <dbReference type="Proteomes" id="UP000199181"/>
    </source>
</evidence>
<dbReference type="PROSITE" id="PS50977">
    <property type="entry name" value="HTH_TETR_2"/>
    <property type="match status" value="1"/>
</dbReference>
<dbReference type="SUPFAM" id="SSF46689">
    <property type="entry name" value="Homeodomain-like"/>
    <property type="match status" value="1"/>
</dbReference>
<evidence type="ECO:0000259" key="5">
    <source>
        <dbReference type="PROSITE" id="PS50977"/>
    </source>
</evidence>
<name>A0A1I0L5X1_9BACT</name>
<dbReference type="GO" id="GO:0003700">
    <property type="term" value="F:DNA-binding transcription factor activity"/>
    <property type="evidence" value="ECO:0007669"/>
    <property type="project" value="TreeGrafter"/>
</dbReference>
<dbReference type="RefSeq" id="WP_093525175.1">
    <property type="nucleotide sequence ID" value="NZ_FOIJ01000019.1"/>
</dbReference>
<dbReference type="PANTHER" id="PTHR30055:SF234">
    <property type="entry name" value="HTH-TYPE TRANSCRIPTIONAL REGULATOR BETI"/>
    <property type="match status" value="1"/>
</dbReference>
<feature type="DNA-binding region" description="H-T-H motif" evidence="4">
    <location>
        <begin position="34"/>
        <end position="53"/>
    </location>
</feature>
<reference evidence="7" key="1">
    <citation type="submission" date="2016-10" db="EMBL/GenBank/DDBJ databases">
        <authorList>
            <person name="Varghese N."/>
            <person name="Submissions S."/>
        </authorList>
    </citation>
    <scope>NUCLEOTIDE SEQUENCE [LARGE SCALE GENOMIC DNA]</scope>
    <source>
        <strain evidence="7">DSM 16858</strain>
    </source>
</reference>
<dbReference type="PANTHER" id="PTHR30055">
    <property type="entry name" value="HTH-TYPE TRANSCRIPTIONAL REGULATOR RUTR"/>
    <property type="match status" value="1"/>
</dbReference>
<dbReference type="Proteomes" id="UP000199181">
    <property type="component" value="Unassembled WGS sequence"/>
</dbReference>
<dbReference type="SUPFAM" id="SSF48498">
    <property type="entry name" value="Tetracyclin repressor-like, C-terminal domain"/>
    <property type="match status" value="1"/>
</dbReference>
<dbReference type="PRINTS" id="PR00455">
    <property type="entry name" value="HTHTETR"/>
</dbReference>
<sequence>MAEGLRERNKRQKLEAAKKAARQLFARQGFEATTIRQIAERAGIGLGTLYSYVPNKHELLDLIFHEQWSAVEDAAYASLPADVGLVEGLLHVFGAMVDSYAKDPELSKTFLRETLLPTEGGETRRERSRQVLTRLAGLVERARERGEVGQEVEPLAAATNLFGLYLLHLLGWFGGLGNTAEFLERLRLSLELQMRGLRPAKPGSSPRRSRA</sequence>
<dbReference type="Gene3D" id="1.10.357.10">
    <property type="entry name" value="Tetracycline Repressor, domain 2"/>
    <property type="match status" value="1"/>
</dbReference>
<protein>
    <submittedName>
        <fullName evidence="6">Transcriptional regulator, TetR family</fullName>
    </submittedName>
</protein>
<evidence type="ECO:0000256" key="3">
    <source>
        <dbReference type="ARBA" id="ARBA00023163"/>
    </source>
</evidence>
<dbReference type="PROSITE" id="PS01081">
    <property type="entry name" value="HTH_TETR_1"/>
    <property type="match status" value="1"/>
</dbReference>
<keyword evidence="1" id="KW-0805">Transcription regulation</keyword>
<dbReference type="AlphaFoldDB" id="A0A1I0L5X1"/>
<feature type="domain" description="HTH tetR-type" evidence="5">
    <location>
        <begin position="11"/>
        <end position="71"/>
    </location>
</feature>
<dbReference type="InterPro" id="IPR001647">
    <property type="entry name" value="HTH_TetR"/>
</dbReference>
<dbReference type="InterPro" id="IPR036271">
    <property type="entry name" value="Tet_transcr_reg_TetR-rel_C_sf"/>
</dbReference>
<organism evidence="6 7">
    <name type="scientific">Stigmatella erecta</name>
    <dbReference type="NCBI Taxonomy" id="83460"/>
    <lineage>
        <taxon>Bacteria</taxon>
        <taxon>Pseudomonadati</taxon>
        <taxon>Myxococcota</taxon>
        <taxon>Myxococcia</taxon>
        <taxon>Myxococcales</taxon>
        <taxon>Cystobacterineae</taxon>
        <taxon>Archangiaceae</taxon>
        <taxon>Stigmatella</taxon>
    </lineage>
</organism>
<proteinExistence type="predicted"/>
<gene>
    <name evidence="6" type="ORF">SAMN05443639_11945</name>
</gene>
<dbReference type="InterPro" id="IPR023772">
    <property type="entry name" value="DNA-bd_HTH_TetR-type_CS"/>
</dbReference>
<dbReference type="GO" id="GO:0000976">
    <property type="term" value="F:transcription cis-regulatory region binding"/>
    <property type="evidence" value="ECO:0007669"/>
    <property type="project" value="TreeGrafter"/>
</dbReference>
<evidence type="ECO:0000256" key="4">
    <source>
        <dbReference type="PROSITE-ProRule" id="PRU00335"/>
    </source>
</evidence>
<dbReference type="InterPro" id="IPR050109">
    <property type="entry name" value="HTH-type_TetR-like_transc_reg"/>
</dbReference>
<keyword evidence="7" id="KW-1185">Reference proteome</keyword>